<dbReference type="InterPro" id="IPR006437">
    <property type="entry name" value="Phage_terminase_lsu"/>
</dbReference>
<dbReference type="EMBL" id="MKIE01000002">
    <property type="protein sequence ID" value="OHW63086.1"/>
    <property type="molecule type" value="Genomic_DNA"/>
</dbReference>
<keyword evidence="2" id="KW-0378">Hydrolase</keyword>
<organism evidence="2 3">
    <name type="scientific">Andreesenia angusta</name>
    <dbReference type="NCBI Taxonomy" id="39480"/>
    <lineage>
        <taxon>Bacteria</taxon>
        <taxon>Bacillati</taxon>
        <taxon>Bacillota</taxon>
        <taxon>Tissierellia</taxon>
        <taxon>Tissierellales</taxon>
        <taxon>Gottschalkiaceae</taxon>
        <taxon>Andreesenia</taxon>
    </lineage>
</organism>
<keyword evidence="2" id="KW-0547">Nucleotide-binding</keyword>
<dbReference type="SMART" id="SM00306">
    <property type="entry name" value="HintN"/>
    <property type="match status" value="1"/>
</dbReference>
<dbReference type="PROSITE" id="PS50817">
    <property type="entry name" value="INTEIN_N_TER"/>
    <property type="match status" value="1"/>
</dbReference>
<accession>A0A1S1V912</accession>
<dbReference type="NCBIfam" id="TIGR01547">
    <property type="entry name" value="phage_term_2"/>
    <property type="match status" value="1"/>
</dbReference>
<dbReference type="AlphaFoldDB" id="A0A1S1V912"/>
<reference evidence="2 3" key="1">
    <citation type="submission" date="2016-09" db="EMBL/GenBank/DDBJ databases">
        <title>Genome sequence of Eubacterium angustum.</title>
        <authorList>
            <person name="Poehlein A."/>
            <person name="Daniel R."/>
        </authorList>
    </citation>
    <scope>NUCLEOTIDE SEQUENCE [LARGE SCALE GENOMIC DNA]</scope>
    <source>
        <strain evidence="2 3">DSM 1989</strain>
    </source>
</reference>
<dbReference type="InterPro" id="IPR027417">
    <property type="entry name" value="P-loop_NTPase"/>
</dbReference>
<dbReference type="InterPro" id="IPR003587">
    <property type="entry name" value="Hint_dom_N"/>
</dbReference>
<dbReference type="Gene3D" id="3.30.420.280">
    <property type="match status" value="1"/>
</dbReference>
<dbReference type="CDD" id="cd00081">
    <property type="entry name" value="Hint"/>
    <property type="match status" value="1"/>
</dbReference>
<dbReference type="NCBIfam" id="TIGR01445">
    <property type="entry name" value="intein_Nterm"/>
    <property type="match status" value="1"/>
</dbReference>
<dbReference type="OrthoDB" id="9768556at2"/>
<keyword evidence="3" id="KW-1185">Reference proteome</keyword>
<dbReference type="RefSeq" id="WP_071062018.1">
    <property type="nucleotide sequence ID" value="NZ_MKIE01000002.1"/>
</dbReference>
<evidence type="ECO:0000313" key="3">
    <source>
        <dbReference type="Proteomes" id="UP000180254"/>
    </source>
</evidence>
<protein>
    <submittedName>
        <fullName evidence="2">Replicative DNA helicase</fullName>
    </submittedName>
</protein>
<evidence type="ECO:0000313" key="2">
    <source>
        <dbReference type="EMBL" id="OHW63086.1"/>
    </source>
</evidence>
<dbReference type="Proteomes" id="UP000180254">
    <property type="component" value="Unassembled WGS sequence"/>
</dbReference>
<name>A0A1S1V912_9FIRM</name>
<dbReference type="STRING" id="39480.EUAN_08700"/>
<proteinExistence type="predicted"/>
<sequence length="506" mass="57884">MKKAKNKTIFKFKPFSTKQKKVLTFWMPSSPAKEADGIIADGAIRSGKTVSMGLSYVMWAMDNFENQNFAMCGKTVGSFRRNVWFWLRLMLLSRGYRYTDKKTDNYIEISKGGKVNYFYIFGGKDEASQDLIQGITLSGILFDEVALMPESFVNQGTGRCSVEGSKFFFNCNPDGPMHWFNQNWILKAKEKNLLYLHFTMDDNLSLSERIKERYRNMYRGVFYKRYILGLWSVASGAIFDMWDPEVNEIAENELPMSIQSYARRYIAIDYGTSNATVFLDIYDDGDIAWVTREYYYDSKEKMAQKTDRQYADDLVAFVNEGPSPTAIILDPSAASFKAEIRSRGLRVKAADNEVLDGIRMTSTMIGQGKIKMVKSKCQRTIGDVLSYVWDEKASQRGEEKPVKVADHACVTGDTLIDTTEGQIQISELVGKSGTVYCFDEKKRITTSSRYYDVCKTKSDADVFEIELEDGRYIKATEDHPVLTNRGWIQVKDLTLEDCIVDIKDHY</sequence>
<dbReference type="Gene3D" id="2.170.16.10">
    <property type="entry name" value="Hedgehog/Intein (Hint) domain"/>
    <property type="match status" value="1"/>
</dbReference>
<dbReference type="Pfam" id="PF03237">
    <property type="entry name" value="Terminase_6N"/>
    <property type="match status" value="1"/>
</dbReference>
<dbReference type="Gene3D" id="3.40.50.300">
    <property type="entry name" value="P-loop containing nucleotide triphosphate hydrolases"/>
    <property type="match status" value="1"/>
</dbReference>
<dbReference type="GO" id="GO:0016539">
    <property type="term" value="P:intein-mediated protein splicing"/>
    <property type="evidence" value="ECO:0007669"/>
    <property type="project" value="InterPro"/>
</dbReference>
<dbReference type="InterPro" id="IPR006141">
    <property type="entry name" value="Intein_N"/>
</dbReference>
<dbReference type="GO" id="GO:0004386">
    <property type="term" value="F:helicase activity"/>
    <property type="evidence" value="ECO:0007669"/>
    <property type="project" value="UniProtKB-KW"/>
</dbReference>
<comment type="caution">
    <text evidence="2">The sequence shown here is derived from an EMBL/GenBank/DDBJ whole genome shotgun (WGS) entry which is preliminary data.</text>
</comment>
<evidence type="ECO:0000259" key="1">
    <source>
        <dbReference type="SMART" id="SM00306"/>
    </source>
</evidence>
<keyword evidence="2" id="KW-0347">Helicase</keyword>
<dbReference type="SUPFAM" id="SSF51294">
    <property type="entry name" value="Hedgehog/intein (Hint) domain"/>
    <property type="match status" value="1"/>
</dbReference>
<keyword evidence="2" id="KW-0067">ATP-binding</keyword>
<dbReference type="InterPro" id="IPR036844">
    <property type="entry name" value="Hint_dom_sf"/>
</dbReference>
<feature type="domain" description="Hint" evidence="1">
    <location>
        <begin position="407"/>
        <end position="503"/>
    </location>
</feature>
<gene>
    <name evidence="2" type="ORF">EUAN_08700</name>
</gene>